<comment type="caution">
    <text evidence="3">The sequence shown here is derived from an EMBL/GenBank/DDBJ whole genome shotgun (WGS) entry which is preliminary data.</text>
</comment>
<evidence type="ECO:0000256" key="1">
    <source>
        <dbReference type="SAM" id="SignalP"/>
    </source>
</evidence>
<evidence type="ECO:0000259" key="2">
    <source>
        <dbReference type="Pfam" id="PF18914"/>
    </source>
</evidence>
<keyword evidence="1" id="KW-0732">Signal</keyword>
<sequence>MRTLLVGITVLLVTAAALALPARAGDRESTPLGRMTVDGVIASVDPGSLTFLLRVLRPDWARRSGLDYLPVWVQHGTRIDDDDNWFARSALRGIHRGDRVTVEGFRLDDGRLLALAIDVKDRAYVPPPVVVNEIIFRGIVVARRPNLVVILEAGGGTRIILISATTRFRGLRASWTALQANDTVIVVGEPNADGSVAASEIQVIQASR</sequence>
<dbReference type="EMBL" id="VBAP01000007">
    <property type="protein sequence ID" value="TMI77056.1"/>
    <property type="molecule type" value="Genomic_DNA"/>
</dbReference>
<evidence type="ECO:0000313" key="3">
    <source>
        <dbReference type="EMBL" id="TMI77056.1"/>
    </source>
</evidence>
<reference evidence="3 4" key="1">
    <citation type="journal article" date="2019" name="Nat. Microbiol.">
        <title>Mediterranean grassland soil C-N compound turnover is dependent on rainfall and depth, and is mediated by genomically divergent microorganisms.</title>
        <authorList>
            <person name="Diamond S."/>
            <person name="Andeer P.F."/>
            <person name="Li Z."/>
            <person name="Crits-Christoph A."/>
            <person name="Burstein D."/>
            <person name="Anantharaman K."/>
            <person name="Lane K.R."/>
            <person name="Thomas B.C."/>
            <person name="Pan C."/>
            <person name="Northen T.R."/>
            <person name="Banfield J.F."/>
        </authorList>
    </citation>
    <scope>NUCLEOTIDE SEQUENCE [LARGE SCALE GENOMIC DNA]</scope>
    <source>
        <strain evidence="3">NP_8</strain>
    </source>
</reference>
<protein>
    <recommendedName>
        <fullName evidence="2">DUF5666 domain-containing protein</fullName>
    </recommendedName>
</protein>
<organism evidence="3 4">
    <name type="scientific">Candidatus Segetimicrobium genomatis</name>
    <dbReference type="NCBI Taxonomy" id="2569760"/>
    <lineage>
        <taxon>Bacteria</taxon>
        <taxon>Bacillati</taxon>
        <taxon>Candidatus Sysuimicrobiota</taxon>
        <taxon>Candidatus Sysuimicrobiia</taxon>
        <taxon>Candidatus Sysuimicrobiales</taxon>
        <taxon>Candidatus Segetimicrobiaceae</taxon>
        <taxon>Candidatus Segetimicrobium</taxon>
    </lineage>
</organism>
<name>A0A537J1Z7_9BACT</name>
<proteinExistence type="predicted"/>
<dbReference type="Pfam" id="PF18914">
    <property type="entry name" value="DUF5666"/>
    <property type="match status" value="2"/>
</dbReference>
<dbReference type="InterPro" id="IPR043724">
    <property type="entry name" value="DUF5666"/>
</dbReference>
<dbReference type="Proteomes" id="UP000318834">
    <property type="component" value="Unassembled WGS sequence"/>
</dbReference>
<dbReference type="AlphaFoldDB" id="A0A537J1Z7"/>
<feature type="chain" id="PRO_5021801537" description="DUF5666 domain-containing protein" evidence="1">
    <location>
        <begin position="20"/>
        <end position="208"/>
    </location>
</feature>
<feature type="signal peptide" evidence="1">
    <location>
        <begin position="1"/>
        <end position="19"/>
    </location>
</feature>
<accession>A0A537J1Z7</accession>
<evidence type="ECO:0000313" key="4">
    <source>
        <dbReference type="Proteomes" id="UP000318834"/>
    </source>
</evidence>
<feature type="domain" description="DUF5666" evidence="2">
    <location>
        <begin position="39"/>
        <end position="117"/>
    </location>
</feature>
<gene>
    <name evidence="3" type="ORF">E6H05_01490</name>
</gene>
<feature type="domain" description="DUF5666" evidence="2">
    <location>
        <begin position="159"/>
        <end position="202"/>
    </location>
</feature>